<keyword evidence="3" id="KW-1185">Reference proteome</keyword>
<comment type="caution">
    <text evidence="2">The sequence shown here is derived from an EMBL/GenBank/DDBJ whole genome shotgun (WGS) entry which is preliminary data.</text>
</comment>
<organism evidence="2 3">
    <name type="scientific">Ktedonobacter robiniae</name>
    <dbReference type="NCBI Taxonomy" id="2778365"/>
    <lineage>
        <taxon>Bacteria</taxon>
        <taxon>Bacillati</taxon>
        <taxon>Chloroflexota</taxon>
        <taxon>Ktedonobacteria</taxon>
        <taxon>Ktedonobacterales</taxon>
        <taxon>Ktedonobacteraceae</taxon>
        <taxon>Ktedonobacter</taxon>
    </lineage>
</organism>
<accession>A0ABQ3UGZ2</accession>
<dbReference type="EMBL" id="BNJG01000001">
    <property type="protein sequence ID" value="GHO51948.1"/>
    <property type="molecule type" value="Genomic_DNA"/>
</dbReference>
<feature type="transmembrane region" description="Helical" evidence="1">
    <location>
        <begin position="20"/>
        <end position="41"/>
    </location>
</feature>
<evidence type="ECO:0000256" key="1">
    <source>
        <dbReference type="SAM" id="Phobius"/>
    </source>
</evidence>
<evidence type="ECO:0008006" key="4">
    <source>
        <dbReference type="Google" id="ProtNLM"/>
    </source>
</evidence>
<name>A0ABQ3UGZ2_9CHLR</name>
<feature type="transmembrane region" description="Helical" evidence="1">
    <location>
        <begin position="107"/>
        <end position="127"/>
    </location>
</feature>
<reference evidence="2 3" key="1">
    <citation type="journal article" date="2021" name="Int. J. Syst. Evol. Microbiol.">
        <title>Reticulibacter mediterranei gen. nov., sp. nov., within the new family Reticulibacteraceae fam. nov., and Ktedonospora formicarum gen. nov., sp. nov., Ktedonobacter robiniae sp. nov., Dictyobacter formicarum sp. nov. and Dictyobacter arantiisoli sp. nov., belonging to the class Ktedonobacteria.</title>
        <authorList>
            <person name="Yabe S."/>
            <person name="Zheng Y."/>
            <person name="Wang C.M."/>
            <person name="Sakai Y."/>
            <person name="Abe K."/>
            <person name="Yokota A."/>
            <person name="Donadio S."/>
            <person name="Cavaletti L."/>
            <person name="Monciardini P."/>
        </authorList>
    </citation>
    <scope>NUCLEOTIDE SEQUENCE [LARGE SCALE GENOMIC DNA]</scope>
    <source>
        <strain evidence="2 3">SOSP1-30</strain>
    </source>
</reference>
<feature type="transmembrane region" description="Helical" evidence="1">
    <location>
        <begin position="61"/>
        <end position="87"/>
    </location>
</feature>
<evidence type="ECO:0000313" key="3">
    <source>
        <dbReference type="Proteomes" id="UP000654345"/>
    </source>
</evidence>
<dbReference type="Proteomes" id="UP000654345">
    <property type="component" value="Unassembled WGS sequence"/>
</dbReference>
<protein>
    <recommendedName>
        <fullName evidence="4">DUF2254 domain-containing protein</fullName>
    </recommendedName>
</protein>
<keyword evidence="1" id="KW-0812">Transmembrane</keyword>
<proteinExistence type="predicted"/>
<feature type="transmembrane region" description="Helical" evidence="1">
    <location>
        <begin position="139"/>
        <end position="163"/>
    </location>
</feature>
<gene>
    <name evidence="2" type="ORF">KSB_04230</name>
</gene>
<keyword evidence="1" id="KW-0472">Membrane</keyword>
<dbReference type="InterPro" id="IPR018723">
    <property type="entry name" value="DUF2254_membrane"/>
</dbReference>
<evidence type="ECO:0000313" key="2">
    <source>
        <dbReference type="EMBL" id="GHO51948.1"/>
    </source>
</evidence>
<dbReference type="Pfam" id="PF10011">
    <property type="entry name" value="DUF2254"/>
    <property type="match status" value="1"/>
</dbReference>
<sequence>MFDEVKKTLDDSMRALLNSFWFVPALVSLFGPFLAIFLLMFDHTFQVKNVPLLFSGGSAEASTILSIIAGSLITVAGLTFSITIVVLQLLSSQYTPRALRSFLQDRVTQVVAGGFFAIFAYSLIVLMTVRDPAPFDPGFLPAVSITVGINLGFLGLALLLIFIHHTGQIIQVSDIAARIATQTVEAIDASSPNWSHEPHEDEVFSLIQTWHTSEKPAQLRAPLAGYIQRISLTHLLQDIKFLRLQVHLLVSPGDFVTEETVIAHIWPAHAVDEAFRKTLLHCIYIERERDIAQDIRFGVRQLADIALRALSPAVNDPTTGILCIKYLQAVLERLVRRQSQPDTYYFNNRAGILKIRQPSFEEYLAVFTEIKHYTGGNQRVEIVLANALNAIHDVATRLRNGEDGDLLAAFIADFASTGSALESQPATSDLPCTLL</sequence>
<keyword evidence="1" id="KW-1133">Transmembrane helix</keyword>